<dbReference type="SUPFAM" id="SSF111384">
    <property type="entry name" value="OmpH-like"/>
    <property type="match status" value="1"/>
</dbReference>
<keyword evidence="2 4" id="KW-0732">Signal</keyword>
<dbReference type="Gene3D" id="3.30.910.20">
    <property type="entry name" value="Skp domain"/>
    <property type="match status" value="1"/>
</dbReference>
<feature type="chain" id="PRO_5024414538" evidence="4">
    <location>
        <begin position="28"/>
        <end position="173"/>
    </location>
</feature>
<dbReference type="Pfam" id="PF03938">
    <property type="entry name" value="OmpH"/>
    <property type="match status" value="1"/>
</dbReference>
<dbReference type="GO" id="GO:0051082">
    <property type="term" value="F:unfolded protein binding"/>
    <property type="evidence" value="ECO:0007669"/>
    <property type="project" value="InterPro"/>
</dbReference>
<comment type="caution">
    <text evidence="5">The sequence shown here is derived from an EMBL/GenBank/DDBJ whole genome shotgun (WGS) entry which is preliminary data.</text>
</comment>
<dbReference type="InterPro" id="IPR024930">
    <property type="entry name" value="Skp_dom_sf"/>
</dbReference>
<dbReference type="OrthoDB" id="5767587at2"/>
<organism evidence="5 6">
    <name type="scientific">Thiohalocapsa marina</name>
    <dbReference type="NCBI Taxonomy" id="424902"/>
    <lineage>
        <taxon>Bacteria</taxon>
        <taxon>Pseudomonadati</taxon>
        <taxon>Pseudomonadota</taxon>
        <taxon>Gammaproteobacteria</taxon>
        <taxon>Chromatiales</taxon>
        <taxon>Chromatiaceae</taxon>
        <taxon>Thiohalocapsa</taxon>
    </lineage>
</organism>
<sequence length="173" mass="19220">MITIRKPLVACVLGISLLGGVAIDASAQTIGFVDMQRVLEESALGKAAQAELDTRFGDQQQAFTQREQEIRQMQAALERDKPLMSKEQVEKRETELRALIEQFEKDFNAVQREVMQVQQEQGQRVLAPARKAIDTVAKKAKLTAVFESTQAGLLYMGDDADITDQVIKALNAQ</sequence>
<evidence type="ECO:0000256" key="2">
    <source>
        <dbReference type="ARBA" id="ARBA00022729"/>
    </source>
</evidence>
<dbReference type="EMBL" id="VWXX01000013">
    <property type="protein sequence ID" value="KAA6185058.1"/>
    <property type="molecule type" value="Genomic_DNA"/>
</dbReference>
<comment type="similarity">
    <text evidence="1">Belongs to the Skp family.</text>
</comment>
<evidence type="ECO:0000256" key="4">
    <source>
        <dbReference type="SAM" id="SignalP"/>
    </source>
</evidence>
<keyword evidence="3" id="KW-0175">Coiled coil</keyword>
<dbReference type="RefSeq" id="WP_150092946.1">
    <property type="nucleotide sequence ID" value="NZ_JBFUOH010000048.1"/>
</dbReference>
<dbReference type="InterPro" id="IPR005632">
    <property type="entry name" value="Chaperone_Skp"/>
</dbReference>
<dbReference type="PANTHER" id="PTHR35089">
    <property type="entry name" value="CHAPERONE PROTEIN SKP"/>
    <property type="match status" value="1"/>
</dbReference>
<dbReference type="AlphaFoldDB" id="A0A5M8FJJ1"/>
<feature type="coiled-coil region" evidence="3">
    <location>
        <begin position="86"/>
        <end position="120"/>
    </location>
</feature>
<reference evidence="5 6" key="1">
    <citation type="submission" date="2019-09" db="EMBL/GenBank/DDBJ databases">
        <title>Whole-genome sequence of the purple sulfur bacterium Thiohalocapsa marina DSM 19078.</title>
        <authorList>
            <person name="Kyndt J.A."/>
            <person name="Meyer T.E."/>
        </authorList>
    </citation>
    <scope>NUCLEOTIDE SEQUENCE [LARGE SCALE GENOMIC DNA]</scope>
    <source>
        <strain evidence="5 6">DSM 19078</strain>
    </source>
</reference>
<evidence type="ECO:0000256" key="3">
    <source>
        <dbReference type="SAM" id="Coils"/>
    </source>
</evidence>
<name>A0A5M8FJJ1_9GAMM</name>
<gene>
    <name evidence="5" type="ORF">F2Q65_10035</name>
</gene>
<dbReference type="GO" id="GO:0005829">
    <property type="term" value="C:cytosol"/>
    <property type="evidence" value="ECO:0007669"/>
    <property type="project" value="TreeGrafter"/>
</dbReference>
<evidence type="ECO:0000313" key="5">
    <source>
        <dbReference type="EMBL" id="KAA6185058.1"/>
    </source>
</evidence>
<protein>
    <submittedName>
        <fullName evidence="5">OmpH family outer membrane protein</fullName>
    </submittedName>
</protein>
<accession>A0A5M8FJJ1</accession>
<keyword evidence="6" id="KW-1185">Reference proteome</keyword>
<dbReference type="Proteomes" id="UP000322981">
    <property type="component" value="Unassembled WGS sequence"/>
</dbReference>
<dbReference type="GO" id="GO:0050821">
    <property type="term" value="P:protein stabilization"/>
    <property type="evidence" value="ECO:0007669"/>
    <property type="project" value="TreeGrafter"/>
</dbReference>
<feature type="signal peptide" evidence="4">
    <location>
        <begin position="1"/>
        <end position="27"/>
    </location>
</feature>
<evidence type="ECO:0000256" key="1">
    <source>
        <dbReference type="ARBA" id="ARBA00009091"/>
    </source>
</evidence>
<dbReference type="PANTHER" id="PTHR35089:SF1">
    <property type="entry name" value="CHAPERONE PROTEIN SKP"/>
    <property type="match status" value="1"/>
</dbReference>
<dbReference type="SMART" id="SM00935">
    <property type="entry name" value="OmpH"/>
    <property type="match status" value="1"/>
</dbReference>
<proteinExistence type="inferred from homology"/>
<evidence type="ECO:0000313" key="6">
    <source>
        <dbReference type="Proteomes" id="UP000322981"/>
    </source>
</evidence>